<organism evidence="2 3">
    <name type="scientific">Halomonas salifodinae</name>
    <dbReference type="NCBI Taxonomy" id="438745"/>
    <lineage>
        <taxon>Bacteria</taxon>
        <taxon>Pseudomonadati</taxon>
        <taxon>Pseudomonadota</taxon>
        <taxon>Gammaproteobacteria</taxon>
        <taxon>Oceanospirillales</taxon>
        <taxon>Halomonadaceae</taxon>
        <taxon>Halomonas</taxon>
    </lineage>
</organism>
<reference evidence="3" key="1">
    <citation type="journal article" date="2019" name="Int. J. Syst. Evol. Microbiol.">
        <title>The Global Catalogue of Microorganisms (GCM) 10K type strain sequencing project: providing services to taxonomists for standard genome sequencing and annotation.</title>
        <authorList>
            <consortium name="The Broad Institute Genomics Platform"/>
            <consortium name="The Broad Institute Genome Sequencing Center for Infectious Disease"/>
            <person name="Wu L."/>
            <person name="Ma J."/>
        </authorList>
    </citation>
    <scope>NUCLEOTIDE SEQUENCE [LARGE SCALE GENOMIC DNA]</scope>
    <source>
        <strain evidence="3">CGMCC 1.13666</strain>
    </source>
</reference>
<name>A0ABW2EYX3_9GAMM</name>
<protein>
    <recommendedName>
        <fullName evidence="4">Inovirus Gp2 family protein</fullName>
    </recommendedName>
</protein>
<keyword evidence="3" id="KW-1185">Reference proteome</keyword>
<comment type="caution">
    <text evidence="2">The sequence shown here is derived from an EMBL/GenBank/DDBJ whole genome shotgun (WGS) entry which is preliminary data.</text>
</comment>
<proteinExistence type="predicted"/>
<dbReference type="EMBL" id="JBHSZP010000033">
    <property type="protein sequence ID" value="MFC7091159.1"/>
    <property type="molecule type" value="Genomic_DNA"/>
</dbReference>
<evidence type="ECO:0000313" key="2">
    <source>
        <dbReference type="EMBL" id="MFC7091159.1"/>
    </source>
</evidence>
<feature type="region of interest" description="Disordered" evidence="1">
    <location>
        <begin position="39"/>
        <end position="67"/>
    </location>
</feature>
<gene>
    <name evidence="2" type="ORF">ACFQH5_16565</name>
</gene>
<sequence>MECQYGVGELKHPFGEEWDIEWGTEGGVALAGEMSHWWESQDKSQEWGDELDEVATEDEEEDSEGGLPCEMEEVLQGKDKHFVEHLRRAEALVKGVAAHRESHFEVIQGKQGRLKMFRSLHGQELIKLVKKGCYPRCHQLSVVDQNPFVGVYHRVVKKWEDELRDMARYGVMKGGVTQTVNIMNRIIDDLRREVGRPAIKTFAKRVDRSAKERGRKAVAIIDKCFEHRSRLLVLRVDLGYRKGRFIDSHDFSKDLEEVKQHWAALSSDLKKGLVVPNVMEVFGKVEYGVLSGFHFHMVIIMKGAEHQEDINYAKMVGQYWCQEMVGEEGRYFNCNRIKHRYKRLGVGEINYYEKEKIAALKEVVIGYVVKSDYYMSALSPSKKTFFQLSCTKPKLGGKRGRPRRYLARG</sequence>
<dbReference type="RefSeq" id="WP_346061954.1">
    <property type="nucleotide sequence ID" value="NZ_BAAADR010000006.1"/>
</dbReference>
<accession>A0ABW2EYX3</accession>
<feature type="compositionally biased region" description="Acidic residues" evidence="1">
    <location>
        <begin position="47"/>
        <end position="64"/>
    </location>
</feature>
<dbReference type="Proteomes" id="UP001596411">
    <property type="component" value="Unassembled WGS sequence"/>
</dbReference>
<evidence type="ECO:0000256" key="1">
    <source>
        <dbReference type="SAM" id="MobiDB-lite"/>
    </source>
</evidence>
<evidence type="ECO:0000313" key="3">
    <source>
        <dbReference type="Proteomes" id="UP001596411"/>
    </source>
</evidence>
<evidence type="ECO:0008006" key="4">
    <source>
        <dbReference type="Google" id="ProtNLM"/>
    </source>
</evidence>